<reference evidence="2 3" key="1">
    <citation type="submission" date="2019-12" db="EMBL/GenBank/DDBJ databases">
        <title>Nitratireductor arenosus sp. nov., Isolated from sea sand, Jeju island, South Korea.</title>
        <authorList>
            <person name="Kim W."/>
        </authorList>
    </citation>
    <scope>NUCLEOTIDE SEQUENCE [LARGE SCALE GENOMIC DNA]</scope>
    <source>
        <strain evidence="2 3">CAU 1489</strain>
    </source>
</reference>
<dbReference type="RefSeq" id="WP_156715884.1">
    <property type="nucleotide sequence ID" value="NZ_WPHG01000010.1"/>
</dbReference>
<organism evidence="2 3">
    <name type="scientific">Nitratireductor arenosus</name>
    <dbReference type="NCBI Taxonomy" id="2682096"/>
    <lineage>
        <taxon>Bacteria</taxon>
        <taxon>Pseudomonadati</taxon>
        <taxon>Pseudomonadota</taxon>
        <taxon>Alphaproteobacteria</taxon>
        <taxon>Hyphomicrobiales</taxon>
        <taxon>Phyllobacteriaceae</taxon>
        <taxon>Nitratireductor</taxon>
    </lineage>
</organism>
<proteinExistence type="predicted"/>
<protein>
    <submittedName>
        <fullName evidence="2">Uncharacterized protein</fullName>
    </submittedName>
</protein>
<evidence type="ECO:0000313" key="3">
    <source>
        <dbReference type="Proteomes" id="UP000463224"/>
    </source>
</evidence>
<keyword evidence="3" id="KW-1185">Reference proteome</keyword>
<feature type="region of interest" description="Disordered" evidence="1">
    <location>
        <begin position="145"/>
        <end position="188"/>
    </location>
</feature>
<gene>
    <name evidence="2" type="ORF">GN330_22645</name>
</gene>
<dbReference type="EMBL" id="WPHG01000010">
    <property type="protein sequence ID" value="MVB00054.1"/>
    <property type="molecule type" value="Genomic_DNA"/>
</dbReference>
<accession>A0A844QQ28</accession>
<name>A0A844QQ28_9HYPH</name>
<dbReference type="Proteomes" id="UP000463224">
    <property type="component" value="Unassembled WGS sequence"/>
</dbReference>
<evidence type="ECO:0000313" key="2">
    <source>
        <dbReference type="EMBL" id="MVB00054.1"/>
    </source>
</evidence>
<evidence type="ECO:0000256" key="1">
    <source>
        <dbReference type="SAM" id="MobiDB-lite"/>
    </source>
</evidence>
<sequence length="188" mass="21351">MAKGLIAEFYIDAVHMKHESEQEGRPIFKDFEFIKIIPIGDNKTVVTKRVTEAERQKFPEEYAVFKKGVEQTFSGTPLMQWPAILPAQIKLLNHFNVYTVDQLAELNDIAISKIGPGTRELVEKAKAYLAKAANTAEAQRFAAENERMKDDMARMSRTIEELSQRLEEKSDTPKRGPGRPRKEEAEAA</sequence>
<dbReference type="AlphaFoldDB" id="A0A844QQ28"/>
<comment type="caution">
    <text evidence="2">The sequence shown here is derived from an EMBL/GenBank/DDBJ whole genome shotgun (WGS) entry which is preliminary data.</text>
</comment>